<dbReference type="GeneID" id="115884859"/>
<organism evidence="2 3">
    <name type="scientific">Sitophilus oryzae</name>
    <name type="common">Rice weevil</name>
    <name type="synonym">Curculio oryzae</name>
    <dbReference type="NCBI Taxonomy" id="7048"/>
    <lineage>
        <taxon>Eukaryota</taxon>
        <taxon>Metazoa</taxon>
        <taxon>Ecdysozoa</taxon>
        <taxon>Arthropoda</taxon>
        <taxon>Hexapoda</taxon>
        <taxon>Insecta</taxon>
        <taxon>Pterygota</taxon>
        <taxon>Neoptera</taxon>
        <taxon>Endopterygota</taxon>
        <taxon>Coleoptera</taxon>
        <taxon>Polyphaga</taxon>
        <taxon>Cucujiformia</taxon>
        <taxon>Curculionidae</taxon>
        <taxon>Dryophthorinae</taxon>
        <taxon>Sitophilus</taxon>
    </lineage>
</organism>
<feature type="signal peptide" evidence="1">
    <location>
        <begin position="1"/>
        <end position="20"/>
    </location>
</feature>
<keyword evidence="2" id="KW-1185">Reference proteome</keyword>
<gene>
    <name evidence="3" type="primary">LOC115884859</name>
</gene>
<sequence>MSPYQIASFIMIFGVYLVHSNPVKYTPDNDNQALSGNDRYTVENIERVPENTNQQQVRKLKTRSLDTFYFDDTPRVVRVRRSSNYRQRYDDSDNYYDNDDWAGYDRKGSDVGYLDKDDDAPTVVW</sequence>
<dbReference type="Proteomes" id="UP000504635">
    <property type="component" value="Unplaced"/>
</dbReference>
<proteinExistence type="predicted"/>
<dbReference type="AlphaFoldDB" id="A0A6J2Y8F9"/>
<dbReference type="OrthoDB" id="6783110at2759"/>
<feature type="chain" id="PRO_5026841173" evidence="1">
    <location>
        <begin position="21"/>
        <end position="125"/>
    </location>
</feature>
<evidence type="ECO:0000256" key="1">
    <source>
        <dbReference type="SAM" id="SignalP"/>
    </source>
</evidence>
<keyword evidence="1" id="KW-0732">Signal</keyword>
<evidence type="ECO:0000313" key="3">
    <source>
        <dbReference type="RefSeq" id="XP_030759429.1"/>
    </source>
</evidence>
<dbReference type="InParanoid" id="A0A6J2Y8F9"/>
<protein>
    <submittedName>
        <fullName evidence="3">Uncharacterized protein LOC115884859</fullName>
    </submittedName>
</protein>
<reference evidence="3" key="1">
    <citation type="submission" date="2025-08" db="UniProtKB">
        <authorList>
            <consortium name="RefSeq"/>
        </authorList>
    </citation>
    <scope>IDENTIFICATION</scope>
    <source>
        <tissue evidence="3">Gonads</tissue>
    </source>
</reference>
<accession>A0A6J2Y8F9</accession>
<name>A0A6J2Y8F9_SITOR</name>
<evidence type="ECO:0000313" key="2">
    <source>
        <dbReference type="Proteomes" id="UP000504635"/>
    </source>
</evidence>
<dbReference type="KEGG" id="soy:115884859"/>
<dbReference type="RefSeq" id="XP_030759429.1">
    <property type="nucleotide sequence ID" value="XM_030903569.1"/>
</dbReference>